<proteinExistence type="predicted"/>
<dbReference type="EMBL" id="CP008743">
    <property type="protein sequence ID" value="ARN84012.1"/>
    <property type="molecule type" value="Genomic_DNA"/>
</dbReference>
<feature type="region of interest" description="Disordered" evidence="1">
    <location>
        <begin position="660"/>
        <end position="697"/>
    </location>
</feature>
<sequence>MKLRSLLLASSAFISLHATLPLSATESQLEEFSLESIGQHTRSSVAPKNTGEPSKAMQALSRSSFDLLITDPRAEKLTASFKTKGAFSDVDIIHKFREELGKLPKNQRTKYLFSPKEELIPLVTGWISFMENYPIKDDQVDFKERIAKVVNEAKEKVEKKDVSIAWYLVNIFRMAASVSNPSDDEKSIFSHVFQPEVYIGLSLEGKNWLEDLASIEDNANIFTANELSSFYKASSDLDYRGTKKVIKSTIDQDLPAQLPLGFPKVGKVSIIEMLFMTLDGLHIHAFPVPTQNTKAHGVTEDNKTTKGLTPLGFIAHDRLHSELYMHTLKTAYYHHIMREAEQIRLQSGDVQEFLEQATPQVFSKRVTLLTNLLKEISLKIALENDQKSLAGLFFMLREYPGWSKEALEKEDAVSALSAMKDHTEKSLKGRSVWESPEDAFQTSPITGQTSLSQDELITAYHAGVNGGTIKPTPYMPYVQRNPDAPNELLPLTQIDFKRSKVAVTPEGRFIDFNIQLKNLSKLSYSVATLKHKWLNISDSIGLLKYAGVTVDVAKELPEDPVEARIQVIKDLTTVQEALNGLLTSFLEKATKLVTEQFDTSETNGMSLDDAYAQQRLTLKEKLEKITVSVVPSVAETDGVAPEGGTEKIIETSDAQTAVFEDARASEDSSSTLKTKAISDIDDRKQTTKSGASTDLEK</sequence>
<keyword evidence="4" id="KW-1185">Reference proteome</keyword>
<feature type="chain" id="PRO_5012213271" evidence="2">
    <location>
        <begin position="25"/>
        <end position="697"/>
    </location>
</feature>
<reference evidence="3 4" key="1">
    <citation type="submission" date="2014-06" db="EMBL/GenBank/DDBJ databases">
        <title>The genome of the endonuclear symbiont Nucleicultrix amoebiphila.</title>
        <authorList>
            <person name="Schulz F."/>
            <person name="Horn M."/>
        </authorList>
    </citation>
    <scope>NUCLEOTIDE SEQUENCE [LARGE SCALE GENOMIC DNA]</scope>
    <source>
        <strain evidence="3 4">FS5</strain>
    </source>
</reference>
<protein>
    <submittedName>
        <fullName evidence="3">Uncharacterized protein</fullName>
    </submittedName>
</protein>
<evidence type="ECO:0000256" key="1">
    <source>
        <dbReference type="SAM" id="MobiDB-lite"/>
    </source>
</evidence>
<gene>
    <name evidence="3" type="ORF">GQ61_00070</name>
</gene>
<evidence type="ECO:0000313" key="4">
    <source>
        <dbReference type="Proteomes" id="UP000237351"/>
    </source>
</evidence>
<feature type="compositionally biased region" description="Polar residues" evidence="1">
    <location>
        <begin position="687"/>
        <end position="697"/>
    </location>
</feature>
<accession>A0A1W6N2E0</accession>
<dbReference type="KEGG" id="naf:GQ61_00070"/>
<dbReference type="AlphaFoldDB" id="A0A1W6N2E0"/>
<feature type="compositionally biased region" description="Basic and acidic residues" evidence="1">
    <location>
        <begin position="676"/>
        <end position="685"/>
    </location>
</feature>
<evidence type="ECO:0000256" key="2">
    <source>
        <dbReference type="SAM" id="SignalP"/>
    </source>
</evidence>
<name>A0A1W6N2E0_9PROT</name>
<evidence type="ECO:0000313" key="3">
    <source>
        <dbReference type="EMBL" id="ARN84012.1"/>
    </source>
</evidence>
<dbReference type="Proteomes" id="UP000237351">
    <property type="component" value="Chromosome"/>
</dbReference>
<keyword evidence="2" id="KW-0732">Signal</keyword>
<organism evidence="3 4">
    <name type="scientific">Candidatus Nucleicultrix amoebiphila FS5</name>
    <dbReference type="NCBI Taxonomy" id="1414854"/>
    <lineage>
        <taxon>Bacteria</taxon>
        <taxon>Pseudomonadati</taxon>
        <taxon>Pseudomonadota</taxon>
        <taxon>Alphaproteobacteria</taxon>
        <taxon>Holosporales</taxon>
        <taxon>Candidatus Nucleicultricaceae</taxon>
        <taxon>Candidatus Nucleicultrix</taxon>
    </lineage>
</organism>
<feature type="signal peptide" evidence="2">
    <location>
        <begin position="1"/>
        <end position="24"/>
    </location>
</feature>
<dbReference type="OrthoDB" id="9823065at2"/>
<dbReference type="RefSeq" id="WP_085783353.1">
    <property type="nucleotide sequence ID" value="NZ_CP008743.1"/>
</dbReference>